<protein>
    <submittedName>
        <fullName evidence="1">CLUMA_CG000416, isoform A</fullName>
    </submittedName>
</protein>
<proteinExistence type="predicted"/>
<keyword evidence="2" id="KW-1185">Reference proteome</keyword>
<gene>
    <name evidence="1" type="ORF">CLUMA_CG000416</name>
</gene>
<evidence type="ECO:0000313" key="1">
    <source>
        <dbReference type="EMBL" id="CRK86426.1"/>
    </source>
</evidence>
<dbReference type="EMBL" id="CVRI01000001">
    <property type="protein sequence ID" value="CRK86426.1"/>
    <property type="molecule type" value="Genomic_DNA"/>
</dbReference>
<dbReference type="Proteomes" id="UP000183832">
    <property type="component" value="Unassembled WGS sequence"/>
</dbReference>
<accession>A0A1J1HFU3</accession>
<organism evidence="1 2">
    <name type="scientific">Clunio marinus</name>
    <dbReference type="NCBI Taxonomy" id="568069"/>
    <lineage>
        <taxon>Eukaryota</taxon>
        <taxon>Metazoa</taxon>
        <taxon>Ecdysozoa</taxon>
        <taxon>Arthropoda</taxon>
        <taxon>Hexapoda</taxon>
        <taxon>Insecta</taxon>
        <taxon>Pterygota</taxon>
        <taxon>Neoptera</taxon>
        <taxon>Endopterygota</taxon>
        <taxon>Diptera</taxon>
        <taxon>Nematocera</taxon>
        <taxon>Chironomoidea</taxon>
        <taxon>Chironomidae</taxon>
        <taxon>Clunio</taxon>
    </lineage>
</organism>
<name>A0A1J1HFU3_9DIPT</name>
<dbReference type="AlphaFoldDB" id="A0A1J1HFU3"/>
<sequence length="63" mass="7309">MGTFFFRLLRSGSLCVVDISFPLVRILEAQETTHRKIYEQTYTEGLLNVCLSDEQTKDKLQLL</sequence>
<evidence type="ECO:0000313" key="2">
    <source>
        <dbReference type="Proteomes" id="UP000183832"/>
    </source>
</evidence>
<reference evidence="1 2" key="1">
    <citation type="submission" date="2015-04" db="EMBL/GenBank/DDBJ databases">
        <authorList>
            <person name="Syromyatnikov M.Y."/>
            <person name="Popov V.N."/>
        </authorList>
    </citation>
    <scope>NUCLEOTIDE SEQUENCE [LARGE SCALE GENOMIC DNA]</scope>
</reference>